<evidence type="ECO:0000256" key="9">
    <source>
        <dbReference type="ARBA" id="ARBA00038983"/>
    </source>
</evidence>
<evidence type="ECO:0000256" key="10">
    <source>
        <dbReference type="ARBA" id="ARBA00049080"/>
    </source>
</evidence>
<dbReference type="PIRSF" id="PIRSF000161">
    <property type="entry name" value="DHPR"/>
    <property type="match status" value="1"/>
</dbReference>
<dbReference type="Proteomes" id="UP000199534">
    <property type="component" value="Unassembled WGS sequence"/>
</dbReference>
<dbReference type="SUPFAM" id="SSF55347">
    <property type="entry name" value="Glyceraldehyde-3-phosphate dehydrogenase-like, C-terminal domain"/>
    <property type="match status" value="1"/>
</dbReference>
<evidence type="ECO:0000259" key="14">
    <source>
        <dbReference type="Pfam" id="PF05173"/>
    </source>
</evidence>
<comment type="subunit">
    <text evidence="12">Homotetramer.</text>
</comment>
<feature type="domain" description="Dihydrodipicolinate reductase C-terminal" evidence="14">
    <location>
        <begin position="102"/>
        <end position="230"/>
    </location>
</feature>
<dbReference type="PANTHER" id="PTHR20836">
    <property type="entry name" value="DIHYDRODIPICOLINATE REDUCTASE"/>
    <property type="match status" value="1"/>
</dbReference>
<feature type="binding site" evidence="12">
    <location>
        <begin position="96"/>
        <end position="99"/>
    </location>
    <ligand>
        <name>NAD(+)</name>
        <dbReference type="ChEBI" id="CHEBI:57540"/>
    </ligand>
</feature>
<dbReference type="GO" id="GO:0019877">
    <property type="term" value="P:diaminopimelate biosynthetic process"/>
    <property type="evidence" value="ECO:0007669"/>
    <property type="project" value="UniProtKB-UniRule"/>
</dbReference>
<dbReference type="GO" id="GO:0051287">
    <property type="term" value="F:NAD binding"/>
    <property type="evidence" value="ECO:0007669"/>
    <property type="project" value="UniProtKB-UniRule"/>
</dbReference>
<evidence type="ECO:0000313" key="16">
    <source>
        <dbReference type="Proteomes" id="UP000199534"/>
    </source>
</evidence>
<comment type="caution">
    <text evidence="12">Lacks conserved residue(s) required for the propagation of feature annotation.</text>
</comment>
<dbReference type="UniPathway" id="UPA00034">
    <property type="reaction ID" value="UER00018"/>
</dbReference>
<comment type="similarity">
    <text evidence="1 12">Belongs to the DapB family.</text>
</comment>
<feature type="binding site" evidence="12">
    <location>
        <position position="29"/>
    </location>
    <ligand>
        <name>NADP(+)</name>
        <dbReference type="ChEBI" id="CHEBI:58349"/>
    </ligand>
</feature>
<dbReference type="RefSeq" id="WP_092979988.1">
    <property type="nucleotide sequence ID" value="NZ_FOYQ01000001.1"/>
</dbReference>
<evidence type="ECO:0000256" key="6">
    <source>
        <dbReference type="ARBA" id="ARBA00023027"/>
    </source>
</evidence>
<dbReference type="Pfam" id="PF05173">
    <property type="entry name" value="DapB_C"/>
    <property type="match status" value="1"/>
</dbReference>
<evidence type="ECO:0000256" key="4">
    <source>
        <dbReference type="ARBA" id="ARBA00022915"/>
    </source>
</evidence>
<feature type="domain" description="Dihydrodipicolinate reductase N-terminal" evidence="13">
    <location>
        <begin position="1"/>
        <end position="99"/>
    </location>
</feature>
<dbReference type="InterPro" id="IPR023940">
    <property type="entry name" value="DHDPR_bac"/>
</dbReference>
<evidence type="ECO:0000256" key="7">
    <source>
        <dbReference type="ARBA" id="ARBA00023154"/>
    </source>
</evidence>
<feature type="active site" description="Proton donor" evidence="12">
    <location>
        <position position="135"/>
    </location>
</feature>
<dbReference type="CDD" id="cd02274">
    <property type="entry name" value="DHDPR_N"/>
    <property type="match status" value="1"/>
</dbReference>
<feature type="binding site" evidence="12">
    <location>
        <position position="132"/>
    </location>
    <ligand>
        <name>(S)-2,3,4,5-tetrahydrodipicolinate</name>
        <dbReference type="ChEBI" id="CHEBI:16845"/>
    </ligand>
</feature>
<keyword evidence="12" id="KW-0963">Cytoplasm</keyword>
<keyword evidence="2 12" id="KW-0028">Amino-acid biosynthesis</keyword>
<name>A0A1I6FNA7_9FLAO</name>
<feature type="binding site" evidence="12">
    <location>
        <begin position="141"/>
        <end position="142"/>
    </location>
    <ligand>
        <name>(S)-2,3,4,5-tetrahydrodipicolinate</name>
        <dbReference type="ChEBI" id="CHEBI:16845"/>
    </ligand>
</feature>
<comment type="function">
    <text evidence="12">Catalyzes the conversion of 4-hydroxy-tetrahydrodipicolinate (HTPA) to tetrahydrodipicolinate.</text>
</comment>
<dbReference type="InterPro" id="IPR036291">
    <property type="entry name" value="NAD(P)-bd_dom_sf"/>
</dbReference>
<evidence type="ECO:0000256" key="5">
    <source>
        <dbReference type="ARBA" id="ARBA00023002"/>
    </source>
</evidence>
<dbReference type="PANTHER" id="PTHR20836:SF0">
    <property type="entry name" value="4-HYDROXY-TETRAHYDRODIPICOLINATE REDUCTASE 1, CHLOROPLASTIC-RELATED"/>
    <property type="match status" value="1"/>
</dbReference>
<evidence type="ECO:0000259" key="13">
    <source>
        <dbReference type="Pfam" id="PF01113"/>
    </source>
</evidence>
<keyword evidence="6 12" id="KW-0520">NAD</keyword>
<evidence type="ECO:0000256" key="12">
    <source>
        <dbReference type="HAMAP-Rule" id="MF_00102"/>
    </source>
</evidence>
<dbReference type="GO" id="GO:0008839">
    <property type="term" value="F:4-hydroxy-tetrahydrodipicolinate reductase"/>
    <property type="evidence" value="ECO:0007669"/>
    <property type="project" value="UniProtKB-UniRule"/>
</dbReference>
<dbReference type="InterPro" id="IPR022663">
    <property type="entry name" value="DapB_C"/>
</dbReference>
<keyword evidence="3 12" id="KW-0521">NADP</keyword>
<keyword evidence="4 12" id="KW-0220">Diaminopimelate biosynthesis</keyword>
<evidence type="ECO:0000256" key="1">
    <source>
        <dbReference type="ARBA" id="ARBA00006642"/>
    </source>
</evidence>
<keyword evidence="16" id="KW-1185">Reference proteome</keyword>
<dbReference type="NCBIfam" id="TIGR00036">
    <property type="entry name" value="dapB"/>
    <property type="match status" value="1"/>
</dbReference>
<dbReference type="Gene3D" id="3.30.360.10">
    <property type="entry name" value="Dihydrodipicolinate Reductase, domain 2"/>
    <property type="match status" value="1"/>
</dbReference>
<comment type="caution">
    <text evidence="12">Was originally thought to be a dihydrodipicolinate reductase (DHDPR), catalyzing the conversion of dihydrodipicolinate to tetrahydrodipicolinate. However, it was shown in E.coli that the substrate of the enzymatic reaction is not dihydrodipicolinate (DHDP) but in fact (2S,4S)-4-hydroxy-2,3,4,5-tetrahydrodipicolinic acid (HTPA), the product released by the DapA-catalyzed reaction.</text>
</comment>
<accession>A0A1I6FNA7</accession>
<dbReference type="HAMAP" id="MF_00102">
    <property type="entry name" value="DapB"/>
    <property type="match status" value="1"/>
</dbReference>
<dbReference type="AlphaFoldDB" id="A0A1I6FNA7"/>
<dbReference type="SUPFAM" id="SSF51735">
    <property type="entry name" value="NAD(P)-binding Rossmann-fold domains"/>
    <property type="match status" value="1"/>
</dbReference>
<keyword evidence="5 12" id="KW-0560">Oxidoreductase</keyword>
<dbReference type="Gene3D" id="3.40.50.720">
    <property type="entry name" value="NAD(P)-binding Rossmann-like Domain"/>
    <property type="match status" value="1"/>
</dbReference>
<evidence type="ECO:0000256" key="8">
    <source>
        <dbReference type="ARBA" id="ARBA00037922"/>
    </source>
</evidence>
<proteinExistence type="inferred from homology"/>
<organism evidence="15 16">
    <name type="scientific">Robiginitalea myxolifaciens</name>
    <dbReference type="NCBI Taxonomy" id="400055"/>
    <lineage>
        <taxon>Bacteria</taxon>
        <taxon>Pseudomonadati</taxon>
        <taxon>Bacteroidota</taxon>
        <taxon>Flavobacteriia</taxon>
        <taxon>Flavobacteriales</taxon>
        <taxon>Flavobacteriaceae</taxon>
        <taxon>Robiginitalea</taxon>
    </lineage>
</organism>
<gene>
    <name evidence="12" type="primary">dapB</name>
    <name evidence="15" type="ORF">SAMN04490243_0216</name>
</gene>
<dbReference type="InterPro" id="IPR000846">
    <property type="entry name" value="DapB_N"/>
</dbReference>
<sequence>MKIGLFGYGKMGQLLDKLATEQGDEIVARIDGPDSDPPLDQMDVAIDFSLPESAFDNISLCLKAGVPVVSGTTGWLDRYEEAVALCGETGGALLYASNFSLGVNLFFALNEQLARLMQNAPGYAVHLEETHHIHKLDAPSGTAITLAEGVVENSDYPAWKPEEAPGLGLPIRSIREGEVPGTHVVSWSSPVDRIDITHTAHNREGFARGALFAASWLVGKQGVFSMKDVLNLR</sequence>
<dbReference type="GO" id="GO:0016726">
    <property type="term" value="F:oxidoreductase activity, acting on CH or CH2 groups, NAD or NADP as acceptor"/>
    <property type="evidence" value="ECO:0007669"/>
    <property type="project" value="UniProtKB-UniRule"/>
</dbReference>
<protein>
    <recommendedName>
        <fullName evidence="9 12">4-hydroxy-tetrahydrodipicolinate reductase</fullName>
        <shortName evidence="12">HTPA reductase</shortName>
        <ecNumber evidence="9 12">1.17.1.8</ecNumber>
    </recommendedName>
</protein>
<feature type="binding site" evidence="12">
    <location>
        <begin position="71"/>
        <end position="73"/>
    </location>
    <ligand>
        <name>NAD(+)</name>
        <dbReference type="ChEBI" id="CHEBI:57540"/>
    </ligand>
</feature>
<dbReference type="Pfam" id="PF01113">
    <property type="entry name" value="DapB_N"/>
    <property type="match status" value="1"/>
</dbReference>
<comment type="subcellular location">
    <subcellularLocation>
        <location evidence="12">Cytoplasm</location>
    </subcellularLocation>
</comment>
<dbReference type="GO" id="GO:0009089">
    <property type="term" value="P:lysine biosynthetic process via diaminopimelate"/>
    <property type="evidence" value="ECO:0007669"/>
    <property type="project" value="UniProtKB-UniRule"/>
</dbReference>
<dbReference type="OrthoDB" id="9790352at2"/>
<dbReference type="GO" id="GO:0050661">
    <property type="term" value="F:NADP binding"/>
    <property type="evidence" value="ECO:0007669"/>
    <property type="project" value="UniProtKB-UniRule"/>
</dbReference>
<dbReference type="STRING" id="400055.SAMN04490243_0216"/>
<comment type="catalytic activity">
    <reaction evidence="11 12">
        <text>(S)-2,3,4,5-tetrahydrodipicolinate + NAD(+) + H2O = (2S,4S)-4-hydroxy-2,3,4,5-tetrahydrodipicolinate + NADH + H(+)</text>
        <dbReference type="Rhea" id="RHEA:35323"/>
        <dbReference type="ChEBI" id="CHEBI:15377"/>
        <dbReference type="ChEBI" id="CHEBI:15378"/>
        <dbReference type="ChEBI" id="CHEBI:16845"/>
        <dbReference type="ChEBI" id="CHEBI:57540"/>
        <dbReference type="ChEBI" id="CHEBI:57945"/>
        <dbReference type="ChEBI" id="CHEBI:67139"/>
        <dbReference type="EC" id="1.17.1.8"/>
    </reaction>
</comment>
<keyword evidence="7 12" id="KW-0457">Lysine biosynthesis</keyword>
<comment type="catalytic activity">
    <reaction evidence="10 12">
        <text>(S)-2,3,4,5-tetrahydrodipicolinate + NADP(+) + H2O = (2S,4S)-4-hydroxy-2,3,4,5-tetrahydrodipicolinate + NADPH + H(+)</text>
        <dbReference type="Rhea" id="RHEA:35331"/>
        <dbReference type="ChEBI" id="CHEBI:15377"/>
        <dbReference type="ChEBI" id="CHEBI:15378"/>
        <dbReference type="ChEBI" id="CHEBI:16845"/>
        <dbReference type="ChEBI" id="CHEBI:57783"/>
        <dbReference type="ChEBI" id="CHEBI:58349"/>
        <dbReference type="ChEBI" id="CHEBI:67139"/>
        <dbReference type="EC" id="1.17.1.8"/>
    </reaction>
</comment>
<reference evidence="15 16" key="1">
    <citation type="submission" date="2016-10" db="EMBL/GenBank/DDBJ databases">
        <authorList>
            <person name="de Groot N.N."/>
        </authorList>
    </citation>
    <scope>NUCLEOTIDE SEQUENCE [LARGE SCALE GENOMIC DNA]</scope>
    <source>
        <strain evidence="15 16">DSM 21019</strain>
    </source>
</reference>
<dbReference type="GO" id="GO:0005829">
    <property type="term" value="C:cytosol"/>
    <property type="evidence" value="ECO:0007669"/>
    <property type="project" value="TreeGrafter"/>
</dbReference>
<dbReference type="EMBL" id="FOYQ01000001">
    <property type="protein sequence ID" value="SFR31416.1"/>
    <property type="molecule type" value="Genomic_DNA"/>
</dbReference>
<feature type="active site" description="Proton donor/acceptor" evidence="12">
    <location>
        <position position="131"/>
    </location>
</feature>
<dbReference type="EC" id="1.17.1.8" evidence="9 12"/>
<evidence type="ECO:0000256" key="2">
    <source>
        <dbReference type="ARBA" id="ARBA00022605"/>
    </source>
</evidence>
<evidence type="ECO:0000313" key="15">
    <source>
        <dbReference type="EMBL" id="SFR31416.1"/>
    </source>
</evidence>
<comment type="pathway">
    <text evidence="8 12">Amino-acid biosynthesis; L-lysine biosynthesis via DAP pathway; (S)-tetrahydrodipicolinate from L-aspartate: step 4/4.</text>
</comment>
<evidence type="ECO:0000256" key="11">
    <source>
        <dbReference type="ARBA" id="ARBA00049396"/>
    </source>
</evidence>
<evidence type="ECO:0000256" key="3">
    <source>
        <dbReference type="ARBA" id="ARBA00022857"/>
    </source>
</evidence>